<evidence type="ECO:0000313" key="1">
    <source>
        <dbReference type="EMBL" id="KAK2558920.1"/>
    </source>
</evidence>
<reference evidence="1" key="1">
    <citation type="journal article" date="2023" name="G3 (Bethesda)">
        <title>Whole genome assembly and annotation of the endangered Caribbean coral Acropora cervicornis.</title>
        <authorList>
            <person name="Selwyn J.D."/>
            <person name="Vollmer S.V."/>
        </authorList>
    </citation>
    <scope>NUCLEOTIDE SEQUENCE</scope>
    <source>
        <strain evidence="1">K2</strain>
    </source>
</reference>
<sequence length="161" mass="17932">MTGGSRWLSCIVDRSQGLRCFQSTVRTIDQKMDQKIPEATTSEDYKSSVSLSRVEREAKLGVLLDHYGQEKGGVKPLVDPNGCKLEYQLLEPLVKANYCGLSMRDLWAVISTKYNDQFPELIKLSQIATLIPVSTADTKRGDLVIKIGPRLSPGLDFLGRQ</sequence>
<comment type="caution">
    <text evidence="1">The sequence shown here is derived from an EMBL/GenBank/DDBJ whole genome shotgun (WGS) entry which is preliminary data.</text>
</comment>
<dbReference type="AlphaFoldDB" id="A0AAD9V326"/>
<gene>
    <name evidence="1" type="ORF">P5673_018538</name>
</gene>
<name>A0AAD9V326_ACRCE</name>
<proteinExistence type="predicted"/>
<accession>A0AAD9V326</accession>
<organism evidence="1 2">
    <name type="scientific">Acropora cervicornis</name>
    <name type="common">Staghorn coral</name>
    <dbReference type="NCBI Taxonomy" id="6130"/>
    <lineage>
        <taxon>Eukaryota</taxon>
        <taxon>Metazoa</taxon>
        <taxon>Cnidaria</taxon>
        <taxon>Anthozoa</taxon>
        <taxon>Hexacorallia</taxon>
        <taxon>Scleractinia</taxon>
        <taxon>Astrocoeniina</taxon>
        <taxon>Acroporidae</taxon>
        <taxon>Acropora</taxon>
    </lineage>
</organism>
<reference evidence="1" key="2">
    <citation type="journal article" date="2023" name="Science">
        <title>Genomic signatures of disease resistance in endangered staghorn corals.</title>
        <authorList>
            <person name="Vollmer S.V."/>
            <person name="Selwyn J.D."/>
            <person name="Despard B.A."/>
            <person name="Roesel C.L."/>
        </authorList>
    </citation>
    <scope>NUCLEOTIDE SEQUENCE</scope>
    <source>
        <strain evidence="1">K2</strain>
    </source>
</reference>
<protein>
    <submittedName>
        <fullName evidence="1">Uncharacterized protein</fullName>
    </submittedName>
</protein>
<keyword evidence="2" id="KW-1185">Reference proteome</keyword>
<dbReference type="EMBL" id="JARQWQ010000042">
    <property type="protein sequence ID" value="KAK2558920.1"/>
    <property type="molecule type" value="Genomic_DNA"/>
</dbReference>
<dbReference type="Proteomes" id="UP001249851">
    <property type="component" value="Unassembled WGS sequence"/>
</dbReference>
<evidence type="ECO:0000313" key="2">
    <source>
        <dbReference type="Proteomes" id="UP001249851"/>
    </source>
</evidence>